<gene>
    <name evidence="1" type="ORF">Pint_07304</name>
</gene>
<proteinExistence type="predicted"/>
<evidence type="ECO:0000313" key="1">
    <source>
        <dbReference type="EMBL" id="KAJ0025365.1"/>
    </source>
</evidence>
<sequence>MGLLLVVTEPLGVNISLVSYNILAQVYVKSSLFPHSPSACLM</sequence>
<accession>A0ACC0XY46</accession>
<reference evidence="2" key="1">
    <citation type="journal article" date="2023" name="G3 (Bethesda)">
        <title>Genome assembly and association tests identify interacting loci associated with vigor, precocity, and sex in interspecific pistachio rootstocks.</title>
        <authorList>
            <person name="Palmer W."/>
            <person name="Jacygrad E."/>
            <person name="Sagayaradj S."/>
            <person name="Cavanaugh K."/>
            <person name="Han R."/>
            <person name="Bertier L."/>
            <person name="Beede B."/>
            <person name="Kafkas S."/>
            <person name="Golino D."/>
            <person name="Preece J."/>
            <person name="Michelmore R."/>
        </authorList>
    </citation>
    <scope>NUCLEOTIDE SEQUENCE [LARGE SCALE GENOMIC DNA]</scope>
</reference>
<evidence type="ECO:0000313" key="2">
    <source>
        <dbReference type="Proteomes" id="UP001163603"/>
    </source>
</evidence>
<organism evidence="1 2">
    <name type="scientific">Pistacia integerrima</name>
    <dbReference type="NCBI Taxonomy" id="434235"/>
    <lineage>
        <taxon>Eukaryota</taxon>
        <taxon>Viridiplantae</taxon>
        <taxon>Streptophyta</taxon>
        <taxon>Embryophyta</taxon>
        <taxon>Tracheophyta</taxon>
        <taxon>Spermatophyta</taxon>
        <taxon>Magnoliopsida</taxon>
        <taxon>eudicotyledons</taxon>
        <taxon>Gunneridae</taxon>
        <taxon>Pentapetalae</taxon>
        <taxon>rosids</taxon>
        <taxon>malvids</taxon>
        <taxon>Sapindales</taxon>
        <taxon>Anacardiaceae</taxon>
        <taxon>Pistacia</taxon>
    </lineage>
</organism>
<name>A0ACC0XY46_9ROSI</name>
<keyword evidence="2" id="KW-1185">Reference proteome</keyword>
<comment type="caution">
    <text evidence="1">The sequence shown here is derived from an EMBL/GenBank/DDBJ whole genome shotgun (WGS) entry which is preliminary data.</text>
</comment>
<dbReference type="Proteomes" id="UP001163603">
    <property type="component" value="Chromosome 10"/>
</dbReference>
<protein>
    <submittedName>
        <fullName evidence="1">Uncharacterized protein</fullName>
    </submittedName>
</protein>
<dbReference type="EMBL" id="CM047745">
    <property type="protein sequence ID" value="KAJ0025365.1"/>
    <property type="molecule type" value="Genomic_DNA"/>
</dbReference>